<dbReference type="RefSeq" id="XP_001316868.1">
    <property type="nucleotide sequence ID" value="XM_001316833.1"/>
</dbReference>
<evidence type="ECO:0000313" key="2">
    <source>
        <dbReference type="EMBL" id="EAY04645.1"/>
    </source>
</evidence>
<dbReference type="SMR" id="A2ERR4"/>
<dbReference type="Proteomes" id="UP000001542">
    <property type="component" value="Unassembled WGS sequence"/>
</dbReference>
<evidence type="ECO:0000313" key="3">
    <source>
        <dbReference type="Proteomes" id="UP000001542"/>
    </source>
</evidence>
<organism evidence="2 3">
    <name type="scientific">Trichomonas vaginalis (strain ATCC PRA-98 / G3)</name>
    <dbReference type="NCBI Taxonomy" id="412133"/>
    <lineage>
        <taxon>Eukaryota</taxon>
        <taxon>Metamonada</taxon>
        <taxon>Parabasalia</taxon>
        <taxon>Trichomonadida</taxon>
        <taxon>Trichomonadidae</taxon>
        <taxon>Trichomonas</taxon>
    </lineage>
</organism>
<sequence>MNSDLVIKSASLAIEQTREAQNIEKTIQLIEKSLKENSSIIDEFETNTPTVKSVISENKQKDEIIKKKREELLQLQNALIKIKTLHKKDDKDTLESWEPVPIVVNRIQDLVMKLSETAINDKTVAIPILSIFKVNDALNTLFDISSSEGFINETEEEKQKRLEDYANKQKHILEILKKYVNEDEGAEA</sequence>
<dbReference type="VEuPathDB" id="TrichDB:TVAGG3_0182780"/>
<dbReference type="AlphaFoldDB" id="A2ERR4"/>
<name>A2ERR4_TRIV3</name>
<keyword evidence="1" id="KW-0175">Coiled coil</keyword>
<gene>
    <name evidence="2" type="ORF">TVAG_227620</name>
</gene>
<proteinExistence type="predicted"/>
<dbReference type="OrthoDB" id="10267093at2759"/>
<evidence type="ECO:0000256" key="1">
    <source>
        <dbReference type="SAM" id="Coils"/>
    </source>
</evidence>
<keyword evidence="3" id="KW-1185">Reference proteome</keyword>
<feature type="coiled-coil region" evidence="1">
    <location>
        <begin position="58"/>
        <end position="85"/>
    </location>
</feature>
<dbReference type="EMBL" id="DS113469">
    <property type="protein sequence ID" value="EAY04645.1"/>
    <property type="molecule type" value="Genomic_DNA"/>
</dbReference>
<dbReference type="VEuPathDB" id="TrichDB:TVAG_227620"/>
<accession>A2ERR4</accession>
<protein>
    <submittedName>
        <fullName evidence="2">Uncharacterized protein</fullName>
    </submittedName>
</protein>
<reference evidence="2" key="1">
    <citation type="submission" date="2006-10" db="EMBL/GenBank/DDBJ databases">
        <authorList>
            <person name="Amadeo P."/>
            <person name="Zhao Q."/>
            <person name="Wortman J."/>
            <person name="Fraser-Liggett C."/>
            <person name="Carlton J."/>
        </authorList>
    </citation>
    <scope>NUCLEOTIDE SEQUENCE</scope>
    <source>
        <strain evidence="2">G3</strain>
    </source>
</reference>
<dbReference type="KEGG" id="tva:4762508"/>
<dbReference type="InParanoid" id="A2ERR4"/>
<reference evidence="2" key="2">
    <citation type="journal article" date="2007" name="Science">
        <title>Draft genome sequence of the sexually transmitted pathogen Trichomonas vaginalis.</title>
        <authorList>
            <person name="Carlton J.M."/>
            <person name="Hirt R.P."/>
            <person name="Silva J.C."/>
            <person name="Delcher A.L."/>
            <person name="Schatz M."/>
            <person name="Zhao Q."/>
            <person name="Wortman J.R."/>
            <person name="Bidwell S.L."/>
            <person name="Alsmark U.C.M."/>
            <person name="Besteiro S."/>
            <person name="Sicheritz-Ponten T."/>
            <person name="Noel C.J."/>
            <person name="Dacks J.B."/>
            <person name="Foster P.G."/>
            <person name="Simillion C."/>
            <person name="Van de Peer Y."/>
            <person name="Miranda-Saavedra D."/>
            <person name="Barton G.J."/>
            <person name="Westrop G.D."/>
            <person name="Mueller S."/>
            <person name="Dessi D."/>
            <person name="Fiori P.L."/>
            <person name="Ren Q."/>
            <person name="Paulsen I."/>
            <person name="Zhang H."/>
            <person name="Bastida-Corcuera F.D."/>
            <person name="Simoes-Barbosa A."/>
            <person name="Brown M.T."/>
            <person name="Hayes R.D."/>
            <person name="Mukherjee M."/>
            <person name="Okumura C.Y."/>
            <person name="Schneider R."/>
            <person name="Smith A.J."/>
            <person name="Vanacova S."/>
            <person name="Villalvazo M."/>
            <person name="Haas B.J."/>
            <person name="Pertea M."/>
            <person name="Feldblyum T.V."/>
            <person name="Utterback T.R."/>
            <person name="Shu C.L."/>
            <person name="Osoegawa K."/>
            <person name="de Jong P.J."/>
            <person name="Hrdy I."/>
            <person name="Horvathova L."/>
            <person name="Zubacova Z."/>
            <person name="Dolezal P."/>
            <person name="Malik S.B."/>
            <person name="Logsdon J.M. Jr."/>
            <person name="Henze K."/>
            <person name="Gupta A."/>
            <person name="Wang C.C."/>
            <person name="Dunne R.L."/>
            <person name="Upcroft J.A."/>
            <person name="Upcroft P."/>
            <person name="White O."/>
            <person name="Salzberg S.L."/>
            <person name="Tang P."/>
            <person name="Chiu C.-H."/>
            <person name="Lee Y.-S."/>
            <person name="Embley T.M."/>
            <person name="Coombs G.H."/>
            <person name="Mottram J.C."/>
            <person name="Tachezy J."/>
            <person name="Fraser-Liggett C.M."/>
            <person name="Johnson P.J."/>
        </authorList>
    </citation>
    <scope>NUCLEOTIDE SEQUENCE [LARGE SCALE GENOMIC DNA]</scope>
    <source>
        <strain evidence="2">G3</strain>
    </source>
</reference>